<dbReference type="KEGG" id="aka:TKWG_07665"/>
<keyword evidence="2" id="KW-1185">Reference proteome</keyword>
<sequence>MELVQSVSLFYGDDHDIASVRFHYSNGQTRQLDNVEAVKFMELVETESKRTDMDFTDPDSVRQHVANAYFHQ</sequence>
<protein>
    <submittedName>
        <fullName evidence="1">Uncharacterized protein</fullName>
    </submittedName>
</protein>
<gene>
    <name evidence="1" type="ordered locus">TKWG_07665</name>
</gene>
<evidence type="ECO:0000313" key="1">
    <source>
        <dbReference type="EMBL" id="AFK61950.1"/>
    </source>
</evidence>
<dbReference type="Proteomes" id="UP000005267">
    <property type="component" value="Chromosome"/>
</dbReference>
<dbReference type="RefSeq" id="WP_014750041.1">
    <property type="nucleotide sequence ID" value="NC_017964.1"/>
</dbReference>
<name>I3UAB2_ADVKW</name>
<proteinExistence type="predicted"/>
<accession>I3UAB2</accession>
<evidence type="ECO:0000313" key="2">
    <source>
        <dbReference type="Proteomes" id="UP000005267"/>
    </source>
</evidence>
<dbReference type="HOGENOM" id="CLU_2713329_0_0_4"/>
<reference evidence="1 2" key="1">
    <citation type="journal article" date="2011" name="J. Bacteriol.">
        <title>Whole-genome shotgun sequencing of the sulfur-oxidizing chemoautotroph Tetrathiobacter kashmirensis.</title>
        <authorList>
            <person name="Ghosh W."/>
            <person name="George A."/>
            <person name="Agarwal A."/>
            <person name="Raj P."/>
            <person name="Alam M."/>
            <person name="Pyne P."/>
            <person name="Das Gupta S.K."/>
        </authorList>
    </citation>
    <scope>NUCLEOTIDE SEQUENCE [LARGE SCALE GENOMIC DNA]</scope>
    <source>
        <strain evidence="1 2">WT001</strain>
    </source>
</reference>
<organism evidence="1 2">
    <name type="scientific">Advenella kashmirensis (strain DSM 17095 / LMG 22695 / WT001)</name>
    <name type="common">Tetrathiobacter kashmirensis</name>
    <dbReference type="NCBI Taxonomy" id="1036672"/>
    <lineage>
        <taxon>Bacteria</taxon>
        <taxon>Pseudomonadati</taxon>
        <taxon>Pseudomonadota</taxon>
        <taxon>Betaproteobacteria</taxon>
        <taxon>Burkholderiales</taxon>
        <taxon>Alcaligenaceae</taxon>
    </lineage>
</organism>
<dbReference type="OrthoDB" id="9856235at2"/>
<reference evidence="2" key="2">
    <citation type="journal article" date="2013" name="PLoS ONE">
        <title>Genome implosion elicits host-confinement in Alcaligenaceae: evidence from the comparative genomics of Tetrathiobacter kashmirensis, a pathogen in the making.</title>
        <authorList>
            <person name="Ghosh W."/>
            <person name="Alam M."/>
            <person name="Roy C."/>
            <person name="Pyne P."/>
            <person name="George A."/>
            <person name="Chakraborty R."/>
            <person name="Majumder S."/>
            <person name="Agarwal A."/>
            <person name="Chakraborty S."/>
            <person name="Majumdar S."/>
            <person name="Gupta S.K."/>
        </authorList>
    </citation>
    <scope>NUCLEOTIDE SEQUENCE [LARGE SCALE GENOMIC DNA]</scope>
    <source>
        <strain evidence="2">WT001</strain>
    </source>
</reference>
<dbReference type="EMBL" id="CP003555">
    <property type="protein sequence ID" value="AFK61950.1"/>
    <property type="molecule type" value="Genomic_DNA"/>
</dbReference>
<dbReference type="AlphaFoldDB" id="I3UAB2"/>